<dbReference type="InParanoid" id="A0A482WQG1"/>
<dbReference type="GO" id="GO:0006355">
    <property type="term" value="P:regulation of DNA-templated transcription"/>
    <property type="evidence" value="ECO:0007669"/>
    <property type="project" value="TreeGrafter"/>
</dbReference>
<evidence type="ECO:0000256" key="9">
    <source>
        <dbReference type="ARBA" id="ARBA00023242"/>
    </source>
</evidence>
<evidence type="ECO:0000256" key="1">
    <source>
        <dbReference type="ARBA" id="ARBA00004123"/>
    </source>
</evidence>
<keyword evidence="3 15" id="KW-0479">Metal-binding</keyword>
<dbReference type="InterPro" id="IPR028651">
    <property type="entry name" value="ING_fam"/>
</dbReference>
<feature type="binding site" evidence="15">
    <location>
        <position position="2174"/>
    </location>
    <ligand>
        <name>Zn(2+)</name>
        <dbReference type="ChEBI" id="CHEBI:29105"/>
        <label>2</label>
    </ligand>
</feature>
<feature type="compositionally biased region" description="Polar residues" evidence="17">
    <location>
        <begin position="186"/>
        <end position="204"/>
    </location>
</feature>
<feature type="compositionally biased region" description="Basic and acidic residues" evidence="17">
    <location>
        <begin position="1046"/>
        <end position="1070"/>
    </location>
</feature>
<feature type="site" description="Histone H3K4me3 binding" evidence="14">
    <location>
        <position position="2128"/>
    </location>
</feature>
<feature type="compositionally biased region" description="Basic and acidic residues" evidence="17">
    <location>
        <begin position="1564"/>
        <end position="1578"/>
    </location>
</feature>
<evidence type="ECO:0000256" key="15">
    <source>
        <dbReference type="PIRSR" id="PIRSR628651-51"/>
    </source>
</evidence>
<evidence type="ECO:0000313" key="20">
    <source>
        <dbReference type="EMBL" id="RZF35516.1"/>
    </source>
</evidence>
<feature type="binding site" evidence="15">
    <location>
        <position position="2158"/>
    </location>
    <ligand>
        <name>Zn(2+)</name>
        <dbReference type="ChEBI" id="CHEBI:29105"/>
        <label>1</label>
    </ligand>
</feature>
<feature type="binding site" evidence="15">
    <location>
        <position position="2129"/>
    </location>
    <ligand>
        <name>Zn(2+)</name>
        <dbReference type="ChEBI" id="CHEBI:29105"/>
        <label>1</label>
    </ligand>
</feature>
<evidence type="ECO:0000256" key="14">
    <source>
        <dbReference type="PIRSR" id="PIRSR628651-50"/>
    </source>
</evidence>
<comment type="similarity">
    <text evidence="2">Belongs to the ING family.</text>
</comment>
<feature type="compositionally biased region" description="Basic and acidic residues" evidence="17">
    <location>
        <begin position="1464"/>
        <end position="1492"/>
    </location>
</feature>
<reference evidence="20 21" key="1">
    <citation type="journal article" date="2017" name="Gigascience">
        <title>Genome sequence of the small brown planthopper, Laodelphax striatellus.</title>
        <authorList>
            <person name="Zhu J."/>
            <person name="Jiang F."/>
            <person name="Wang X."/>
            <person name="Yang P."/>
            <person name="Bao Y."/>
            <person name="Zhao W."/>
            <person name="Wang W."/>
            <person name="Lu H."/>
            <person name="Wang Q."/>
            <person name="Cui N."/>
            <person name="Li J."/>
            <person name="Chen X."/>
            <person name="Luo L."/>
            <person name="Yu J."/>
            <person name="Kang L."/>
            <person name="Cui F."/>
        </authorList>
    </citation>
    <scope>NUCLEOTIDE SEQUENCE [LARGE SCALE GENOMIC DNA]</scope>
    <source>
        <strain evidence="20">Lst14</strain>
    </source>
</reference>
<feature type="compositionally biased region" description="Basic and acidic residues" evidence="17">
    <location>
        <begin position="530"/>
        <end position="554"/>
    </location>
</feature>
<feature type="binding site" evidence="15">
    <location>
        <position position="2171"/>
    </location>
    <ligand>
        <name>Zn(2+)</name>
        <dbReference type="ChEBI" id="CHEBI:29105"/>
        <label>2</label>
    </ligand>
</feature>
<evidence type="ECO:0000256" key="3">
    <source>
        <dbReference type="ARBA" id="ARBA00022723"/>
    </source>
</evidence>
<dbReference type="SMART" id="SM00355">
    <property type="entry name" value="ZnF_C2H2"/>
    <property type="match status" value="10"/>
</dbReference>
<dbReference type="GO" id="GO:0008270">
    <property type="term" value="F:zinc ion binding"/>
    <property type="evidence" value="ECO:0007669"/>
    <property type="project" value="UniProtKB-KW"/>
</dbReference>
<dbReference type="Gene3D" id="3.30.160.60">
    <property type="entry name" value="Classic Zinc Finger"/>
    <property type="match status" value="2"/>
</dbReference>
<evidence type="ECO:0000256" key="2">
    <source>
        <dbReference type="ARBA" id="ARBA00010210"/>
    </source>
</evidence>
<feature type="binding site" evidence="15">
    <location>
        <position position="2131"/>
    </location>
    <ligand>
        <name>Zn(2+)</name>
        <dbReference type="ChEBI" id="CHEBI:29105"/>
        <label>1</label>
    </ligand>
</feature>
<feature type="compositionally biased region" description="Basic and acidic residues" evidence="17">
    <location>
        <begin position="926"/>
        <end position="969"/>
    </location>
</feature>
<evidence type="ECO:0000256" key="17">
    <source>
        <dbReference type="SAM" id="MobiDB-lite"/>
    </source>
</evidence>
<feature type="region of interest" description="Disordered" evidence="17">
    <location>
        <begin position="1"/>
        <end position="27"/>
    </location>
</feature>
<sequence length="2181" mass="242543">MENEDCQSVSENEIDASTKQDSSSEEAAVKTCVLDNYDSCKLKTSLLKLKLGMPEESGGAADCEKDLQESSSSAEKKINGEVTESVPKENGSSSAEADHEMAPLSIDVEESVEEGRASENKKVESSLKRKLETTNDSSSSDEEAHSNSPVEFRGFKKRMIAKAEKSLHRQRQVSETENCPEEDPSVTETENTRVLRSTSKTSGASDKEQSGDQLTEYAQYLGLQPTVKFKCYRCGEKNFQTMAALNEHQTNCREAATAKPHLSPQVDTNTSTNFRITRKVFLCSACGTYYENWKLFLHMRDMHKRHICLYCLGMFAVADKLAEHLVLKHKVTYQSCSSPEAFLNISKGSGYLICLTCERLFTERENFFDHECRTITVTNSSASSKESTPARSEQPNITLNRNSQLTIAAGPATVINKSSSTAPASSSLSKRFVSVPTLVRENWAGKAPVSSEFIDVSSFCHVDLKDAQSNSSRKSPPSSSIVKDTIVVSDDEEPNRIGSTQSTNTSTAQKAIQKMFPTLRRLSDLMEKKVVEGGKSRTEIETPTKEDANPDKSENSSSQENLKNRKTTHNELPQARKNPLRLTRSVSRNFESADVNSLEKKKKSGMEVTNKQSSSSDSESIGMNLAEKNEAISREDFSVEDNSDSSGVIKKPKSADISISRENAQKDKNLSIISNSTLDKSKHVFPPSPPLLMEVENESDNESLDEELVGSRHVIATNPVLITSKTEEIKKTTEANKPVIEKEVLIVLERKLLVETETGLEVNDNKTEEADKGRGEKEVDENNKVEDNDKNKKLEKSQVEEEKDQSILCDESPTEKPVEKNSVVENVVPNGPSSSQEKSIVPYEDSEKEEESEDEQPAKEIDESCVEHDNIGDRNNVEHDVVDDKSNKERDKVDDESNVEDNKIDDRTNVEHDTVDDESNEEDDTVDKSNEESNQVDDKINKEHNIVDDESNKEHNTVEDESNKEHNTVEDESNEERDKDDDESKEEHKESNDEEQNENNENGVTESANDSSENNNKSSNEDNKSVDSDDSDKLSVALSEDTSDDENSKSENENRNDTKSNDDNIGHSESESQAMTNHSEELLNGGDESETQKAEEPTFSFEGETMQIASKEVMAMALTLEDKMECLSAQSVIKECIRTSCTTCGYCNHAVKIGVNGKQLAAHLLAEHRYKPVKNETVEDVIDRLKHALSELKDVWFNTDSYDSSDKSCFVPFDHTYECFQCNFVTNLLKDLISHKRKVHQKTILYCSMCKANFYSYSELLCHMCPGLYVSEDIQFRCCFCEIDRIPSAFRLMVHLRKTHHTCDVCLEIPGDQQKLSTHMWKHKLHHICYRCGIAYRNKPDITKHLFWKHGTESVLCKKCLQKKWPHVYHFCIPPTVFICEECNISFSRAVALKVHKRIHAGDFPYSCSECSKKFVSRKILDKHVQSHNEPIVQDEVDKNETASVTNRSDEKEAESESVQQTCENRESEQVDGDSKNLAADKKQEQSEEHLSKSHKKKNKKDRDKKSKPVVDVYDLPPLNLSSESDDSDDEMNSTKNNENIAAATAASSNSNLSSLPVESSSEPIKDADISEKEKHSSVEPIDESDLNVTSAIVTEPTESLNTSEDTQSAPVVDGIWDNFHFYKAEQEKRESSDPNSKPPRLPYPLSALPEKVSTAIILGDHDYCYVQEPPLTPPPPPPPTTREEHSSSMDHDYCATSSVNRSSNARNNSENGEQSASQAESKSPATTPKKKQKSPKKSEKHNSSSSSDSSSDSDSSSCSNSNCSCCSSGSGSSSSSSSDSDSSSSEGKRGKRDRKKEKTKSKKKDESVSATAPPVQEEEPVVDLPVEPEEPPIRESDLDTDESSTEEDFYDQYPQRHANQMLAEKRNQLMVLATVAPVNNGISSPPPEETPPTPISAPPVLQSSPPPLVVDELPKPSPVQRRGGRKKRRRGGATKNQNSTATPSQFTYEAQPSTSFGRTPPPASPLTQYSTPQQNSTARKKARPSIETDSSKRLSKRRRVPNKFYGYSSDEEEEIQQAQRATPAAVSTKWRRVEAAPASPPPPPQPEPAARYHSRIQEELSAAVQQYSSEAARQPAVAAAVSSSAGGSSSGSSASSGSESDSEPDPIAPPPAVVVNQPPTEKDEKLYCYCQCPYDEVSEMIACDGNDCTIEWFHFECVGIMVPPKGKWYCPDCKRRRNLI</sequence>
<dbReference type="InterPro" id="IPR013087">
    <property type="entry name" value="Znf_C2H2_type"/>
</dbReference>
<feature type="compositionally biased region" description="Basic and acidic residues" evidence="17">
    <location>
        <begin position="1621"/>
        <end position="1633"/>
    </location>
</feature>
<dbReference type="GO" id="GO:0035267">
    <property type="term" value="C:NuA4 histone acetyltransferase complex"/>
    <property type="evidence" value="ECO:0007669"/>
    <property type="project" value="TreeGrafter"/>
</dbReference>
<feature type="compositionally biased region" description="Acidic residues" evidence="17">
    <location>
        <begin position="844"/>
        <end position="855"/>
    </location>
</feature>
<gene>
    <name evidence="20" type="ORF">LSTR_LSTR010207</name>
</gene>
<feature type="compositionally biased region" description="Pro residues" evidence="17">
    <location>
        <begin position="1885"/>
        <end position="1898"/>
    </location>
</feature>
<feature type="compositionally biased region" description="Basic residues" evidence="17">
    <location>
        <begin position="1923"/>
        <end position="1933"/>
    </location>
</feature>
<feature type="region of interest" description="Disordered" evidence="17">
    <location>
        <begin position="55"/>
        <end position="211"/>
    </location>
</feature>
<evidence type="ECO:0000256" key="16">
    <source>
        <dbReference type="PROSITE-ProRule" id="PRU00042"/>
    </source>
</evidence>
<feature type="domain" description="C2H2-type" evidence="19">
    <location>
        <begin position="1406"/>
        <end position="1428"/>
    </location>
</feature>
<feature type="compositionally biased region" description="Basic residues" evidence="17">
    <location>
        <begin position="1790"/>
        <end position="1803"/>
    </location>
</feature>
<feature type="domain" description="PHD-type" evidence="18">
    <location>
        <begin position="2126"/>
        <end position="2177"/>
    </location>
</feature>
<feature type="site" description="Histone H3K4me3 binding" evidence="14">
    <location>
        <position position="2141"/>
    </location>
</feature>
<dbReference type="GO" id="GO:0006281">
    <property type="term" value="P:DNA repair"/>
    <property type="evidence" value="ECO:0007669"/>
    <property type="project" value="UniProtKB-KW"/>
</dbReference>
<keyword evidence="4" id="KW-0227">DNA damage</keyword>
<feature type="compositionally biased region" description="Pro residues" evidence="17">
    <location>
        <begin position="2039"/>
        <end position="2048"/>
    </location>
</feature>
<evidence type="ECO:0000259" key="18">
    <source>
        <dbReference type="PROSITE" id="PS50016"/>
    </source>
</evidence>
<dbReference type="STRING" id="195883.A0A482WQG1"/>
<feature type="compositionally biased region" description="Low complexity" evidence="17">
    <location>
        <begin position="1744"/>
        <end position="1786"/>
    </location>
</feature>
<evidence type="ECO:0000256" key="10">
    <source>
        <dbReference type="ARBA" id="ARBA00023254"/>
    </source>
</evidence>
<dbReference type="FunCoup" id="A0A482WQG1">
    <property type="interactions" value="264"/>
</dbReference>
<feature type="compositionally biased region" description="Polar residues" evidence="17">
    <location>
        <begin position="607"/>
        <end position="621"/>
    </location>
</feature>
<evidence type="ECO:0000259" key="19">
    <source>
        <dbReference type="PROSITE" id="PS50157"/>
    </source>
</evidence>
<dbReference type="Proteomes" id="UP000291343">
    <property type="component" value="Unassembled WGS sequence"/>
</dbReference>
<feature type="compositionally biased region" description="Polar residues" evidence="17">
    <location>
        <begin position="1966"/>
        <end position="1978"/>
    </location>
</feature>
<feature type="region of interest" description="Disordered" evidence="17">
    <location>
        <begin position="1427"/>
        <end position="1647"/>
    </location>
</feature>
<feature type="compositionally biased region" description="Low complexity" evidence="17">
    <location>
        <begin position="1698"/>
        <end position="1712"/>
    </location>
</feature>
<keyword evidence="5 16" id="KW-0863">Zinc-finger</keyword>
<dbReference type="InterPro" id="IPR013083">
    <property type="entry name" value="Znf_RING/FYVE/PHD"/>
</dbReference>
<dbReference type="GO" id="GO:0005634">
    <property type="term" value="C:nucleus"/>
    <property type="evidence" value="ECO:0007669"/>
    <property type="project" value="UniProtKB-SubCell"/>
</dbReference>
<feature type="compositionally biased region" description="Low complexity" evidence="17">
    <location>
        <begin position="999"/>
        <end position="1018"/>
    </location>
</feature>
<feature type="compositionally biased region" description="Basic and acidic residues" evidence="17">
    <location>
        <begin position="856"/>
        <end position="913"/>
    </location>
</feature>
<dbReference type="OrthoDB" id="5411773at2759"/>
<keyword evidence="6 15" id="KW-0862">Zinc</keyword>
<dbReference type="InterPro" id="IPR019786">
    <property type="entry name" value="Zinc_finger_PHD-type_CS"/>
</dbReference>
<feature type="compositionally biased region" description="Acidic residues" evidence="17">
    <location>
        <begin position="1839"/>
        <end position="1851"/>
    </location>
</feature>
<keyword evidence="7" id="KW-0156">Chromatin regulator</keyword>
<feature type="binding site" evidence="15">
    <location>
        <position position="2149"/>
    </location>
    <ligand>
        <name>Zn(2+)</name>
        <dbReference type="ChEBI" id="CHEBI:29105"/>
        <label>2</label>
    </ligand>
</feature>
<dbReference type="SUPFAM" id="SSF57667">
    <property type="entry name" value="beta-beta-alpha zinc fingers"/>
    <property type="match status" value="1"/>
</dbReference>
<feature type="compositionally biased region" description="Low complexity" evidence="17">
    <location>
        <begin position="1537"/>
        <end position="1563"/>
    </location>
</feature>
<feature type="region of interest" description="Disordered" evidence="17">
    <location>
        <begin position="2076"/>
        <end position="2119"/>
    </location>
</feature>
<dbReference type="PANTHER" id="PTHR10333">
    <property type="entry name" value="INHIBITOR OF GROWTH PROTEIN"/>
    <property type="match status" value="1"/>
</dbReference>
<feature type="compositionally biased region" description="Basic and acidic residues" evidence="17">
    <location>
        <begin position="1682"/>
        <end position="1694"/>
    </location>
</feature>
<dbReference type="PROSITE" id="PS00028">
    <property type="entry name" value="ZINC_FINGER_C2H2_1"/>
    <property type="match status" value="3"/>
</dbReference>
<dbReference type="CDD" id="cd15505">
    <property type="entry name" value="PHD_ING"/>
    <property type="match status" value="1"/>
</dbReference>
<comment type="caution">
    <text evidence="20">The sequence shown here is derived from an EMBL/GenBank/DDBJ whole genome shotgun (WGS) entry which is preliminary data.</text>
</comment>
<comment type="function">
    <text evidence="11">Component of the NuA4 histone acetyltransferase complex which is involved in transcriptional activation of selected genes principally by acetylation of nucleosomal histone H4 and H2A. The NuA4 complex is also involved in DNA repair. Involved in cell cycle progression and meiosis.</text>
</comment>
<evidence type="ECO:0000256" key="5">
    <source>
        <dbReference type="ARBA" id="ARBA00022771"/>
    </source>
</evidence>
<keyword evidence="21" id="KW-1185">Reference proteome</keyword>
<evidence type="ECO:0000256" key="4">
    <source>
        <dbReference type="ARBA" id="ARBA00022763"/>
    </source>
</evidence>
<feature type="region of interest" description="Disordered" evidence="17">
    <location>
        <begin position="1665"/>
        <end position="1863"/>
    </location>
</feature>
<dbReference type="InterPro" id="IPR019787">
    <property type="entry name" value="Znf_PHD-finger"/>
</dbReference>
<dbReference type="PROSITE" id="PS01359">
    <property type="entry name" value="ZF_PHD_1"/>
    <property type="match status" value="1"/>
</dbReference>
<evidence type="ECO:0000256" key="11">
    <source>
        <dbReference type="ARBA" id="ARBA00037044"/>
    </source>
</evidence>
<keyword evidence="10" id="KW-0469">Meiosis</keyword>
<comment type="subcellular location">
    <subcellularLocation>
        <location evidence="1">Nucleus</location>
    </subcellularLocation>
</comment>
<feature type="compositionally biased region" description="Basic and acidic residues" evidence="17">
    <location>
        <begin position="763"/>
        <end position="800"/>
    </location>
</feature>
<feature type="compositionally biased region" description="Pro residues" evidence="17">
    <location>
        <begin position="1671"/>
        <end position="1681"/>
    </location>
</feature>
<keyword evidence="8" id="KW-0234">DNA repair</keyword>
<feature type="region of interest" description="Disordered" evidence="17">
    <location>
        <begin position="758"/>
        <end position="1102"/>
    </location>
</feature>
<dbReference type="GO" id="GO:0006325">
    <property type="term" value="P:chromatin organization"/>
    <property type="evidence" value="ECO:0007669"/>
    <property type="project" value="UniProtKB-KW"/>
</dbReference>
<accession>A0A482WQG1</accession>
<dbReference type="EMBL" id="QKKF02028090">
    <property type="protein sequence ID" value="RZF35516.1"/>
    <property type="molecule type" value="Genomic_DNA"/>
</dbReference>
<dbReference type="Gene3D" id="3.30.40.10">
    <property type="entry name" value="Zinc/RING finger domain, C3HC4 (zinc finger)"/>
    <property type="match status" value="1"/>
</dbReference>
<feature type="binding site" evidence="15">
    <location>
        <position position="2155"/>
    </location>
    <ligand>
        <name>Zn(2+)</name>
        <dbReference type="ChEBI" id="CHEBI:29105"/>
        <label>1</label>
    </ligand>
</feature>
<dbReference type="InterPro" id="IPR001965">
    <property type="entry name" value="Znf_PHD"/>
</dbReference>
<dbReference type="PROSITE" id="PS50157">
    <property type="entry name" value="ZINC_FINGER_C2H2_2"/>
    <property type="match status" value="2"/>
</dbReference>
<feature type="region of interest" description="Disordered" evidence="17">
    <location>
        <begin position="467"/>
        <end position="510"/>
    </location>
</feature>
<feature type="compositionally biased region" description="Acidic residues" evidence="17">
    <location>
        <begin position="914"/>
        <end position="925"/>
    </location>
</feature>
<feature type="compositionally biased region" description="Acidic residues" evidence="17">
    <location>
        <begin position="1817"/>
        <end position="1831"/>
    </location>
</feature>
<feature type="compositionally biased region" description="Basic and acidic residues" evidence="17">
    <location>
        <begin position="113"/>
        <end position="133"/>
    </location>
</feature>
<dbReference type="GO" id="GO:0051321">
    <property type="term" value="P:meiotic cell cycle"/>
    <property type="evidence" value="ECO:0007669"/>
    <property type="project" value="UniProtKB-KW"/>
</dbReference>
<dbReference type="PANTHER" id="PTHR10333:SF100">
    <property type="entry name" value="CHROMATIN MODIFICATION-RELATED PROTEIN YNG2"/>
    <property type="match status" value="1"/>
</dbReference>
<dbReference type="SMART" id="SM00249">
    <property type="entry name" value="PHD"/>
    <property type="match status" value="1"/>
</dbReference>
<feature type="compositionally biased region" description="Polar residues" evidence="17">
    <location>
        <begin position="1935"/>
        <end position="1958"/>
    </location>
</feature>
<feature type="compositionally biased region" description="Acidic residues" evidence="17">
    <location>
        <begin position="970"/>
        <end position="984"/>
    </location>
</feature>
<feature type="compositionally biased region" description="Basic and acidic residues" evidence="17">
    <location>
        <begin position="62"/>
        <end position="79"/>
    </location>
</feature>
<feature type="compositionally biased region" description="Basic and acidic residues" evidence="17">
    <location>
        <begin position="627"/>
        <end position="637"/>
    </location>
</feature>
<evidence type="ECO:0000313" key="21">
    <source>
        <dbReference type="Proteomes" id="UP000291343"/>
    </source>
</evidence>
<dbReference type="InterPro" id="IPR036236">
    <property type="entry name" value="Znf_C2H2_sf"/>
</dbReference>
<feature type="compositionally biased region" description="Polar residues" evidence="17">
    <location>
        <begin position="1"/>
        <end position="21"/>
    </location>
</feature>
<feature type="compositionally biased region" description="Polar residues" evidence="17">
    <location>
        <begin position="1587"/>
        <end position="1610"/>
    </location>
</feature>
<feature type="compositionally biased region" description="Low complexity" evidence="17">
    <location>
        <begin position="469"/>
        <end position="480"/>
    </location>
</feature>
<protein>
    <recommendedName>
        <fullName evidence="12">Chromatin modification-related protein YNG2</fullName>
    </recommendedName>
    <alternativeName>
        <fullName evidence="13">ING1 homolog 2</fullName>
    </alternativeName>
</protein>
<feature type="compositionally biased region" description="Polar residues" evidence="17">
    <location>
        <begin position="497"/>
        <end position="510"/>
    </location>
</feature>
<name>A0A482WQG1_LAOST</name>
<dbReference type="SUPFAM" id="SSF57903">
    <property type="entry name" value="FYVE/PHD zinc finger"/>
    <property type="match status" value="1"/>
</dbReference>
<proteinExistence type="inferred from homology"/>
<dbReference type="InterPro" id="IPR011011">
    <property type="entry name" value="Znf_FYVE_PHD"/>
</dbReference>
<keyword evidence="9" id="KW-0539">Nucleus</keyword>
<evidence type="ECO:0000256" key="12">
    <source>
        <dbReference type="ARBA" id="ARBA00040138"/>
    </source>
</evidence>
<feature type="site" description="Histone H3K4me3 binding" evidence="14">
    <location>
        <position position="2153"/>
    </location>
</feature>
<evidence type="ECO:0000256" key="6">
    <source>
        <dbReference type="ARBA" id="ARBA00022833"/>
    </source>
</evidence>
<feature type="binding site" evidence="15">
    <location>
        <position position="2144"/>
    </location>
    <ligand>
        <name>Zn(2+)</name>
        <dbReference type="ChEBI" id="CHEBI:29105"/>
        <label>2</label>
    </ligand>
</feature>
<feature type="region of interest" description="Disordered" evidence="17">
    <location>
        <begin position="1879"/>
        <end position="2059"/>
    </location>
</feature>
<feature type="compositionally biased region" description="Low complexity" evidence="17">
    <location>
        <begin position="2076"/>
        <end position="2100"/>
    </location>
</feature>
<evidence type="ECO:0000256" key="13">
    <source>
        <dbReference type="ARBA" id="ARBA00042676"/>
    </source>
</evidence>
<organism evidence="20 21">
    <name type="scientific">Laodelphax striatellus</name>
    <name type="common">Small brown planthopper</name>
    <name type="synonym">Delphax striatella</name>
    <dbReference type="NCBI Taxonomy" id="195883"/>
    <lineage>
        <taxon>Eukaryota</taxon>
        <taxon>Metazoa</taxon>
        <taxon>Ecdysozoa</taxon>
        <taxon>Arthropoda</taxon>
        <taxon>Hexapoda</taxon>
        <taxon>Insecta</taxon>
        <taxon>Pterygota</taxon>
        <taxon>Neoptera</taxon>
        <taxon>Paraneoptera</taxon>
        <taxon>Hemiptera</taxon>
        <taxon>Auchenorrhyncha</taxon>
        <taxon>Fulgoroidea</taxon>
        <taxon>Delphacidae</taxon>
        <taxon>Criomorphinae</taxon>
        <taxon>Laodelphax</taxon>
    </lineage>
</organism>
<dbReference type="PROSITE" id="PS50016">
    <property type="entry name" value="ZF_PHD_2"/>
    <property type="match status" value="1"/>
</dbReference>
<evidence type="ECO:0000256" key="8">
    <source>
        <dbReference type="ARBA" id="ARBA00023204"/>
    </source>
</evidence>
<evidence type="ECO:0000256" key="7">
    <source>
        <dbReference type="ARBA" id="ARBA00022853"/>
    </source>
</evidence>
<feature type="site" description="Histone H3K4me3 binding" evidence="14">
    <location>
        <position position="2145"/>
    </location>
</feature>
<feature type="compositionally biased region" description="Basic and acidic residues" evidence="17">
    <location>
        <begin position="1019"/>
        <end position="1033"/>
    </location>
</feature>
<feature type="region of interest" description="Disordered" evidence="17">
    <location>
        <begin position="530"/>
        <end position="662"/>
    </location>
</feature>
<feature type="domain" description="C2H2-type" evidence="19">
    <location>
        <begin position="1378"/>
        <end position="1405"/>
    </location>
</feature>